<feature type="coiled-coil region" evidence="9">
    <location>
        <begin position="239"/>
        <end position="318"/>
    </location>
</feature>
<dbReference type="GO" id="GO:0051301">
    <property type="term" value="P:cell division"/>
    <property type="evidence" value="ECO:0007669"/>
    <property type="project" value="UniProtKB-KW"/>
</dbReference>
<feature type="coiled-coil region" evidence="9">
    <location>
        <begin position="178"/>
        <end position="212"/>
    </location>
</feature>
<evidence type="ECO:0000256" key="4">
    <source>
        <dbReference type="ARBA" id="ARBA00022618"/>
    </source>
</evidence>
<dbReference type="InterPro" id="IPR005549">
    <property type="entry name" value="Kinetochore_Nuf2_N"/>
</dbReference>
<evidence type="ECO:0000259" key="11">
    <source>
        <dbReference type="Pfam" id="PF03800"/>
    </source>
</evidence>
<evidence type="ECO:0000256" key="3">
    <source>
        <dbReference type="ARBA" id="ARBA00022454"/>
    </source>
</evidence>
<keyword evidence="5" id="KW-0498">Mitosis</keyword>
<proteinExistence type="inferred from homology"/>
<sequence length="502" mass="55947">MFSFPMLKTGEILQCLRELEISISEEELVECEKHREGIRGATERLVELCMGVGRCRGTSVAEGLEYPEIYEDALVEVGVFRNAASMMRACGVSDYGLRDWLWPNARRTRRNLSAIINFAKFREEELAAYAGLCEARDEKLAATAAAKEAAERAAAETRSVEFQTSDERDEARNASVDCGCLDAEIADLEAELGNLDRRAVDLEAVAREAEAAAVVDRNVRKPDRIDSPNDAALRLADDVEGLRERLRCERGEVSRLERALEEARYDGALAVDDVVDARRAVEDIEQRINEHKAAIKDLKAARATAADLQLEIEDMARDADVVHAKARATDDRATRVKTESARRSRLDIEGIAALRDDIAHLQKERDRLEAAALDLDARHAAATAQLRTRTDLDDTELAWLRAAANDLALLLKQRRAPDVLLLCATHHHKPDDDDLVPQHQERPGDVRSAPLLLAANDDDDDDDDGQHHHRGGDLAAAEIDRHHHSAPHRKRLSFTNADDDHY</sequence>
<keyword evidence="6 9" id="KW-0175">Coiled coil</keyword>
<name>A0AAD7UB64_9STRA</name>
<dbReference type="InterPro" id="IPR038275">
    <property type="entry name" value="Nuf2_N_sf"/>
</dbReference>
<organism evidence="12 13">
    <name type="scientific">Chrysophaeum taylorii</name>
    <dbReference type="NCBI Taxonomy" id="2483200"/>
    <lineage>
        <taxon>Eukaryota</taxon>
        <taxon>Sar</taxon>
        <taxon>Stramenopiles</taxon>
        <taxon>Ochrophyta</taxon>
        <taxon>Pelagophyceae</taxon>
        <taxon>Pelagomonadales</taxon>
        <taxon>Pelagomonadaceae</taxon>
        <taxon>Chrysophaeum</taxon>
    </lineage>
</organism>
<feature type="domain" description="Kinetochore protein Nuf2 N-terminal" evidence="11">
    <location>
        <begin position="2"/>
        <end position="134"/>
    </location>
</feature>
<protein>
    <recommendedName>
        <fullName evidence="11">Kinetochore protein Nuf2 N-terminal domain-containing protein</fullName>
    </recommendedName>
</protein>
<keyword evidence="13" id="KW-1185">Reference proteome</keyword>
<dbReference type="Gene3D" id="1.10.418.60">
    <property type="entry name" value="Ncd80 complex, Nuf2 subunit"/>
    <property type="match status" value="1"/>
</dbReference>
<dbReference type="Proteomes" id="UP001230188">
    <property type="component" value="Unassembled WGS sequence"/>
</dbReference>
<dbReference type="AlphaFoldDB" id="A0AAD7UB64"/>
<comment type="similarity">
    <text evidence="2">Belongs to the NUF2 family.</text>
</comment>
<accession>A0AAD7UB64</accession>
<evidence type="ECO:0000313" key="12">
    <source>
        <dbReference type="EMBL" id="KAJ8600428.1"/>
    </source>
</evidence>
<feature type="coiled-coil region" evidence="9">
    <location>
        <begin position="351"/>
        <end position="378"/>
    </location>
</feature>
<evidence type="ECO:0000256" key="5">
    <source>
        <dbReference type="ARBA" id="ARBA00022776"/>
    </source>
</evidence>
<dbReference type="GO" id="GO:0031262">
    <property type="term" value="C:Ndc80 complex"/>
    <property type="evidence" value="ECO:0007669"/>
    <property type="project" value="InterPro"/>
</dbReference>
<keyword evidence="4" id="KW-0132">Cell division</keyword>
<keyword evidence="3" id="KW-0158">Chromosome</keyword>
<keyword evidence="7" id="KW-0131">Cell cycle</keyword>
<evidence type="ECO:0000256" key="8">
    <source>
        <dbReference type="ARBA" id="ARBA00023328"/>
    </source>
</evidence>
<dbReference type="Pfam" id="PF03800">
    <property type="entry name" value="Nuf2"/>
    <property type="match status" value="1"/>
</dbReference>
<gene>
    <name evidence="12" type="ORF">CTAYLR_001402</name>
</gene>
<comment type="caution">
    <text evidence="12">The sequence shown here is derived from an EMBL/GenBank/DDBJ whole genome shotgun (WGS) entry which is preliminary data.</text>
</comment>
<evidence type="ECO:0000256" key="6">
    <source>
        <dbReference type="ARBA" id="ARBA00023054"/>
    </source>
</evidence>
<evidence type="ECO:0000256" key="2">
    <source>
        <dbReference type="ARBA" id="ARBA00005498"/>
    </source>
</evidence>
<dbReference type="EMBL" id="JAQMWT010000523">
    <property type="protein sequence ID" value="KAJ8600428.1"/>
    <property type="molecule type" value="Genomic_DNA"/>
</dbReference>
<evidence type="ECO:0000256" key="9">
    <source>
        <dbReference type="SAM" id="Coils"/>
    </source>
</evidence>
<feature type="compositionally biased region" description="Basic residues" evidence="10">
    <location>
        <begin position="482"/>
        <end position="492"/>
    </location>
</feature>
<feature type="region of interest" description="Disordered" evidence="10">
    <location>
        <begin position="454"/>
        <end position="502"/>
    </location>
</feature>
<evidence type="ECO:0000313" key="13">
    <source>
        <dbReference type="Proteomes" id="UP001230188"/>
    </source>
</evidence>
<evidence type="ECO:0000256" key="7">
    <source>
        <dbReference type="ARBA" id="ARBA00023306"/>
    </source>
</evidence>
<evidence type="ECO:0000256" key="10">
    <source>
        <dbReference type="SAM" id="MobiDB-lite"/>
    </source>
</evidence>
<reference evidence="12" key="1">
    <citation type="submission" date="2023-01" db="EMBL/GenBank/DDBJ databases">
        <title>Metagenome sequencing of chrysophaentin producing Chrysophaeum taylorii.</title>
        <authorList>
            <person name="Davison J."/>
            <person name="Bewley C."/>
        </authorList>
    </citation>
    <scope>NUCLEOTIDE SEQUENCE</scope>
    <source>
        <strain evidence="12">NIES-1699</strain>
    </source>
</reference>
<evidence type="ECO:0000256" key="1">
    <source>
        <dbReference type="ARBA" id="ARBA00004584"/>
    </source>
</evidence>
<comment type="subcellular location">
    <subcellularLocation>
        <location evidence="1">Chromosome</location>
        <location evidence="1">Centromere</location>
    </subcellularLocation>
</comment>
<keyword evidence="8" id="KW-0137">Centromere</keyword>